<dbReference type="GO" id="GO:0005524">
    <property type="term" value="F:ATP binding"/>
    <property type="evidence" value="ECO:0007669"/>
    <property type="project" value="InterPro"/>
</dbReference>
<dbReference type="InterPro" id="IPR014592">
    <property type="entry name" value="P-loop_UCP034888"/>
</dbReference>
<feature type="domain" description="ATPase AAA-type core" evidence="1">
    <location>
        <begin position="191"/>
        <end position="368"/>
    </location>
</feature>
<keyword evidence="3" id="KW-1185">Reference proteome</keyword>
<dbReference type="PANTHER" id="PTHR43581:SF2">
    <property type="entry name" value="EXCINUCLEASE ATPASE SUBUNIT"/>
    <property type="match status" value="1"/>
</dbReference>
<dbReference type="RefSeq" id="WP_138346745.1">
    <property type="nucleotide sequence ID" value="NZ_SROY01000001.1"/>
</dbReference>
<dbReference type="SUPFAM" id="SSF52540">
    <property type="entry name" value="P-loop containing nucleoside triphosphate hydrolases"/>
    <property type="match status" value="1"/>
</dbReference>
<evidence type="ECO:0000313" key="2">
    <source>
        <dbReference type="EMBL" id="TLX22635.1"/>
    </source>
</evidence>
<dbReference type="InterPro" id="IPR051396">
    <property type="entry name" value="Bact_Antivir_Def_Nuclease"/>
</dbReference>
<dbReference type="PIRSF" id="PIRSF034888">
    <property type="entry name" value="P-loop_UCP034888"/>
    <property type="match status" value="1"/>
</dbReference>
<dbReference type="PANTHER" id="PTHR43581">
    <property type="entry name" value="ATP/GTP PHOSPHATASE"/>
    <property type="match status" value="1"/>
</dbReference>
<reference evidence="2 3" key="1">
    <citation type="submission" date="2019-04" db="EMBL/GenBank/DDBJ databases">
        <authorList>
            <person name="Grouzdev D.S."/>
            <person name="Nazina T.N."/>
        </authorList>
    </citation>
    <scope>NUCLEOTIDE SEQUENCE [LARGE SCALE GENOMIC DNA]</scope>
    <source>
        <strain evidence="2 3">SHC 3-19</strain>
    </source>
</reference>
<dbReference type="EMBL" id="SROY01000001">
    <property type="protein sequence ID" value="TLX22635.1"/>
    <property type="molecule type" value="Genomic_DNA"/>
</dbReference>
<gene>
    <name evidence="2" type="ORF">E5S66_00985</name>
</gene>
<evidence type="ECO:0000313" key="3">
    <source>
        <dbReference type="Proteomes" id="UP000308508"/>
    </source>
</evidence>
<evidence type="ECO:0000259" key="1">
    <source>
        <dbReference type="Pfam" id="PF13304"/>
    </source>
</evidence>
<organism evidence="2 3">
    <name type="scientific">Thermomonas fusca</name>
    <dbReference type="NCBI Taxonomy" id="215690"/>
    <lineage>
        <taxon>Bacteria</taxon>
        <taxon>Pseudomonadati</taxon>
        <taxon>Pseudomonadota</taxon>
        <taxon>Gammaproteobacteria</taxon>
        <taxon>Lysobacterales</taxon>
        <taxon>Lysobacteraceae</taxon>
        <taxon>Thermomonas</taxon>
    </lineage>
</organism>
<dbReference type="AlphaFoldDB" id="A0A5R9PGN9"/>
<sequence length="427" mass="48000">MPTYIYADNYRGFKGMFFALKQVNFLVGENSTGKSSILELIENLADVNFWAFHPEFGGEFTPRRHFSDLVSLDSPSKRSFTIGAISITKTKAESVHGMLVTYINNDGRPFPSKISVISDNCIRTVEGNFSKSKGDMLKAYEKTFNRATTCKDEVDRLQAMARAHATPANPKTFNSPRVGVPLLLRFSEQLHGKDAARSLQQKFRAPSFSRQFVELAPIRTKPKRTYDSPETPFSPEGDHTPYVIRKRLSSKTGKEFKEFMHLAGADSGLFRTLSVREYSPEDRAPFEIRVNLDKGELTLDNVGYGVSQALPLLVEIFVQPKGSTFAIQQPEVHLHPRAQAAFGDVIASIARVDGKQFLIETHSDFTIDRFRMNVKKSGNIESQILFFERSAGNNKITAIDIKEDGSIGEDQPESYREFFLNESLANL</sequence>
<name>A0A5R9PGN9_9GAMM</name>
<comment type="caution">
    <text evidence="2">The sequence shown here is derived from an EMBL/GenBank/DDBJ whole genome shotgun (WGS) entry which is preliminary data.</text>
</comment>
<dbReference type="InterPro" id="IPR003959">
    <property type="entry name" value="ATPase_AAA_core"/>
</dbReference>
<dbReference type="Proteomes" id="UP000308508">
    <property type="component" value="Unassembled WGS sequence"/>
</dbReference>
<dbReference type="GO" id="GO:0016887">
    <property type="term" value="F:ATP hydrolysis activity"/>
    <property type="evidence" value="ECO:0007669"/>
    <property type="project" value="InterPro"/>
</dbReference>
<dbReference type="InterPro" id="IPR027417">
    <property type="entry name" value="P-loop_NTPase"/>
</dbReference>
<accession>A0A5R9PGN9</accession>
<proteinExistence type="predicted"/>
<dbReference type="Pfam" id="PF13304">
    <property type="entry name" value="AAA_21"/>
    <property type="match status" value="1"/>
</dbReference>
<protein>
    <recommendedName>
        <fullName evidence="1">ATPase AAA-type core domain-containing protein</fullName>
    </recommendedName>
</protein>